<evidence type="ECO:0000313" key="3">
    <source>
        <dbReference type="Proteomes" id="UP000017746"/>
    </source>
</evidence>
<dbReference type="RefSeq" id="WP_023360994.1">
    <property type="nucleotide sequence ID" value="NC_022657.1"/>
</dbReference>
<dbReference type="PANTHER" id="PTHR10551">
    <property type="entry name" value="FASCIN"/>
    <property type="match status" value="1"/>
</dbReference>
<dbReference type="OrthoDB" id="9783748at2"/>
<evidence type="ECO:0000256" key="1">
    <source>
        <dbReference type="SAM" id="SignalP"/>
    </source>
</evidence>
<dbReference type="HOGENOM" id="CLU_019346_1_0_11"/>
<dbReference type="GO" id="GO:0051015">
    <property type="term" value="F:actin filament binding"/>
    <property type="evidence" value="ECO:0007669"/>
    <property type="project" value="InterPro"/>
</dbReference>
<dbReference type="SUPFAM" id="SSF50405">
    <property type="entry name" value="Actin-crosslinking proteins"/>
    <property type="match status" value="1"/>
</dbReference>
<accession>U5VYX5</accession>
<dbReference type="PATRIC" id="fig|1246995.3.peg.2689"/>
<dbReference type="InterPro" id="IPR006311">
    <property type="entry name" value="TAT_signal"/>
</dbReference>
<dbReference type="Gene3D" id="2.80.10.50">
    <property type="match status" value="1"/>
</dbReference>
<proteinExistence type="predicted"/>
<keyword evidence="1" id="KW-0732">Signal</keyword>
<dbReference type="InterPro" id="IPR010431">
    <property type="entry name" value="Fascin"/>
</dbReference>
<dbReference type="KEGG" id="afs:AFR_13245"/>
<sequence>MKLSRRTLLGTAVAGTAAVAAGVSLDAFAADTTTAAALPAGDIVGKITVGYQGWFTGAGDGAPLSGWWHYGQDWQETPSPANEALKSWPDVRDFDRVYRTGYQNLANGQPASLFSSYDQQTVDTHFRWMRENDLDTVALQRFNPVGGEGPIRDAVTVKVRNAAEAFGRQFYIMYDVSGWTDMQQQIKDDWTTKIKAYAASPAYAKQNGRPVVGIWGFGFADDNHPWSAAVCLDVVTWFKAQGVYVMGGTPTHWRTGTEDSRAGFADVYRAFDMISPWMVGRIGDAAGSDWFYTNVTVPDVRECEARGIAYQPCVLPGDLQERQRAHGDFMWRQFYNVIRAGAPAIYISMFDEFNEGNQIAKTAESPAFVPVGSKFLALDEDGTKCSADYYLRLTGDGGRMLKGQLSLTATRPTAPVVSTTPVPTTVGLKSRANGKFVGGSPLLASLSTASERYTIVDAGNGQVALRSSVTGKYVCADQAGAAALTADRDTIGGWEKFTQVRNPDGSTSFRSAANDRYVCADNAGTSALIANRTAIGPWESFDLV</sequence>
<gene>
    <name evidence="2" type="ORF">AFR_13245</name>
</gene>
<dbReference type="AlphaFoldDB" id="U5VYX5"/>
<dbReference type="Proteomes" id="UP000017746">
    <property type="component" value="Chromosome"/>
</dbReference>
<dbReference type="CDD" id="cd11576">
    <property type="entry name" value="GH99_GH71_like_2"/>
    <property type="match status" value="1"/>
</dbReference>
<organism evidence="2 3">
    <name type="scientific">Actinoplanes friuliensis DSM 7358</name>
    <dbReference type="NCBI Taxonomy" id="1246995"/>
    <lineage>
        <taxon>Bacteria</taxon>
        <taxon>Bacillati</taxon>
        <taxon>Actinomycetota</taxon>
        <taxon>Actinomycetes</taxon>
        <taxon>Micromonosporales</taxon>
        <taxon>Micromonosporaceae</taxon>
        <taxon>Actinoplanes</taxon>
    </lineage>
</organism>
<dbReference type="GO" id="GO:0005737">
    <property type="term" value="C:cytoplasm"/>
    <property type="evidence" value="ECO:0007669"/>
    <property type="project" value="TreeGrafter"/>
</dbReference>
<dbReference type="GO" id="GO:0016477">
    <property type="term" value="P:cell migration"/>
    <property type="evidence" value="ECO:0007669"/>
    <property type="project" value="TreeGrafter"/>
</dbReference>
<dbReference type="eggNOG" id="COG3507">
    <property type="taxonomic scope" value="Bacteria"/>
</dbReference>
<name>U5VYX5_9ACTN</name>
<feature type="signal peptide" evidence="1">
    <location>
        <begin position="1"/>
        <end position="29"/>
    </location>
</feature>
<dbReference type="GO" id="GO:0051017">
    <property type="term" value="P:actin filament bundle assembly"/>
    <property type="evidence" value="ECO:0007669"/>
    <property type="project" value="TreeGrafter"/>
</dbReference>
<dbReference type="GO" id="GO:0007163">
    <property type="term" value="P:establishment or maintenance of cell polarity"/>
    <property type="evidence" value="ECO:0007669"/>
    <property type="project" value="TreeGrafter"/>
</dbReference>
<dbReference type="PANTHER" id="PTHR10551:SF14">
    <property type="entry name" value="CELLULASE CONTAINING PROTEIN, EXPRESSED"/>
    <property type="match status" value="1"/>
</dbReference>
<dbReference type="GO" id="GO:0015629">
    <property type="term" value="C:actin cytoskeleton"/>
    <property type="evidence" value="ECO:0007669"/>
    <property type="project" value="TreeGrafter"/>
</dbReference>
<feature type="chain" id="PRO_5004665894" description="Lectin" evidence="1">
    <location>
        <begin position="30"/>
        <end position="544"/>
    </location>
</feature>
<dbReference type="eggNOG" id="COG1470">
    <property type="taxonomic scope" value="Bacteria"/>
</dbReference>
<dbReference type="CDD" id="cd00257">
    <property type="entry name" value="beta-trefoil_FSCN-like"/>
    <property type="match status" value="1"/>
</dbReference>
<dbReference type="EMBL" id="CP006272">
    <property type="protein sequence ID" value="AGZ40935.1"/>
    <property type="molecule type" value="Genomic_DNA"/>
</dbReference>
<dbReference type="PROSITE" id="PS51318">
    <property type="entry name" value="TAT"/>
    <property type="match status" value="1"/>
</dbReference>
<protein>
    <recommendedName>
        <fullName evidence="4">Lectin</fullName>
    </recommendedName>
</protein>
<dbReference type="InterPro" id="IPR008999">
    <property type="entry name" value="Actin-crosslinking"/>
</dbReference>
<evidence type="ECO:0008006" key="4">
    <source>
        <dbReference type="Google" id="ProtNLM"/>
    </source>
</evidence>
<reference evidence="2 3" key="1">
    <citation type="journal article" date="2014" name="J. Biotechnol.">
        <title>Complete genome sequence of the actinobacterium Actinoplanes friuliensis HAG 010964, producer of the lipopeptide antibiotic friulimycin.</title>
        <authorList>
            <person name="Ruckert C."/>
            <person name="Szczepanowski R."/>
            <person name="Albersmeier A."/>
            <person name="Goesmann A."/>
            <person name="Fischer N."/>
            <person name="Steinkamper A."/>
            <person name="Puhler A."/>
            <person name="Biener R."/>
            <person name="Schwartz D."/>
            <person name="Kalinowski J."/>
        </authorList>
    </citation>
    <scope>NUCLEOTIDE SEQUENCE [LARGE SCALE GENOMIC DNA]</scope>
    <source>
        <strain evidence="2 3">DSM 7358</strain>
    </source>
</reference>
<evidence type="ECO:0000313" key="2">
    <source>
        <dbReference type="EMBL" id="AGZ40935.1"/>
    </source>
</evidence>
<dbReference type="STRING" id="1246995.AFR_13245"/>
<dbReference type="Gene3D" id="3.20.20.80">
    <property type="entry name" value="Glycosidases"/>
    <property type="match status" value="1"/>
</dbReference>
<keyword evidence="3" id="KW-1185">Reference proteome</keyword>